<organism evidence="1 2">
    <name type="scientific">Anopheles atroparvus</name>
    <name type="common">European mosquito</name>
    <dbReference type="NCBI Taxonomy" id="41427"/>
    <lineage>
        <taxon>Eukaryota</taxon>
        <taxon>Metazoa</taxon>
        <taxon>Ecdysozoa</taxon>
        <taxon>Arthropoda</taxon>
        <taxon>Hexapoda</taxon>
        <taxon>Insecta</taxon>
        <taxon>Pterygota</taxon>
        <taxon>Neoptera</taxon>
        <taxon>Endopterygota</taxon>
        <taxon>Diptera</taxon>
        <taxon>Nematocera</taxon>
        <taxon>Culicoidea</taxon>
        <taxon>Culicidae</taxon>
        <taxon>Anophelinae</taxon>
        <taxon>Anopheles</taxon>
    </lineage>
</organism>
<name>A0AAG5DRH5_ANOAO</name>
<reference evidence="1" key="1">
    <citation type="submission" date="2024-04" db="UniProtKB">
        <authorList>
            <consortium name="EnsemblMetazoa"/>
        </authorList>
    </citation>
    <scope>IDENTIFICATION</scope>
    <source>
        <strain evidence="1">EBRO</strain>
    </source>
</reference>
<protein>
    <submittedName>
        <fullName evidence="1">Uncharacterized protein</fullName>
    </submittedName>
</protein>
<dbReference type="Proteomes" id="UP000075880">
    <property type="component" value="Unassembled WGS sequence"/>
</dbReference>
<dbReference type="EnsemblMetazoa" id="ENSAATROPT015298">
    <property type="protein sequence ID" value="ENSAATROPP013741"/>
    <property type="gene ID" value="ENSAATROPG012454"/>
</dbReference>
<proteinExistence type="predicted"/>
<evidence type="ECO:0000313" key="2">
    <source>
        <dbReference type="Proteomes" id="UP000075880"/>
    </source>
</evidence>
<evidence type="ECO:0000313" key="1">
    <source>
        <dbReference type="EnsemblMetazoa" id="ENSAATROPP013741"/>
    </source>
</evidence>
<keyword evidence="2" id="KW-1185">Reference proteome</keyword>
<dbReference type="AlphaFoldDB" id="A0AAG5DRH5"/>
<accession>A0AAG5DRH5</accession>
<sequence length="133" mass="15208">MRDYLCVKKLVTFFFFFNNSRVGTFVPDKCHKATTTTLLWKLASIALLPFNHFSHHYMQACHKHFLLILHHTTQSHTTPQPTPKEQPSGALAFHKLPNARVVCHLLHFPLGQTNLSLNINKTEPTSGVSHRPK</sequence>